<dbReference type="PANTHER" id="PTHR12755">
    <property type="entry name" value="CLEAVAGE/POLYADENYLATION FACTOR IA SUBUNIT CLP1P"/>
    <property type="match status" value="1"/>
</dbReference>
<evidence type="ECO:0000256" key="5">
    <source>
        <dbReference type="ARBA" id="ARBA00022741"/>
    </source>
</evidence>
<name>A0A0A1XDF1_ZEUCU</name>
<accession>A0A0A1XDF1</accession>
<feature type="compositionally biased region" description="Polar residues" evidence="10">
    <location>
        <begin position="57"/>
        <end position="67"/>
    </location>
</feature>
<feature type="compositionally biased region" description="Acidic residues" evidence="10">
    <location>
        <begin position="348"/>
        <end position="358"/>
    </location>
</feature>
<dbReference type="InterPro" id="IPR027417">
    <property type="entry name" value="P-loop_NTPase"/>
</dbReference>
<comment type="subcellular location">
    <subcellularLocation>
        <location evidence="1">Nucleus</location>
        <location evidence="1">Nucleolus</location>
    </subcellularLocation>
</comment>
<keyword evidence="7" id="KW-0067">ATP-binding</keyword>
<dbReference type="EMBL" id="GBXI01005300">
    <property type="protein sequence ID" value="JAD08992.1"/>
    <property type="molecule type" value="Transcribed_RNA"/>
</dbReference>
<dbReference type="InterPro" id="IPR057573">
    <property type="entry name" value="NOL9_N"/>
</dbReference>
<comment type="similarity">
    <text evidence="2">Belongs to the Clp1 family. NOL9/GRC3 subfamily.</text>
</comment>
<feature type="region of interest" description="Disordered" evidence="10">
    <location>
        <begin position="405"/>
        <end position="424"/>
    </location>
</feature>
<evidence type="ECO:0000256" key="4">
    <source>
        <dbReference type="ARBA" id="ARBA00022679"/>
    </source>
</evidence>
<feature type="compositionally biased region" description="Polar residues" evidence="10">
    <location>
        <begin position="108"/>
        <end position="120"/>
    </location>
</feature>
<evidence type="ECO:0000259" key="11">
    <source>
        <dbReference type="Pfam" id="PF16575"/>
    </source>
</evidence>
<evidence type="ECO:0000256" key="10">
    <source>
        <dbReference type="SAM" id="MobiDB-lite"/>
    </source>
</evidence>
<evidence type="ECO:0000256" key="7">
    <source>
        <dbReference type="ARBA" id="ARBA00022840"/>
    </source>
</evidence>
<feature type="compositionally biased region" description="Basic and acidic residues" evidence="10">
    <location>
        <begin position="148"/>
        <end position="157"/>
    </location>
</feature>
<evidence type="ECO:0000256" key="1">
    <source>
        <dbReference type="ARBA" id="ARBA00004604"/>
    </source>
</evidence>
<dbReference type="AlphaFoldDB" id="A0A0A1XDF1"/>
<dbReference type="GO" id="GO:0005730">
    <property type="term" value="C:nucleolus"/>
    <property type="evidence" value="ECO:0007669"/>
    <property type="project" value="UniProtKB-SubCell"/>
</dbReference>
<evidence type="ECO:0000259" key="13">
    <source>
        <dbReference type="Pfam" id="PF25467"/>
    </source>
</evidence>
<keyword evidence="4" id="KW-0808">Transferase</keyword>
<sequence>MKTEKNDSKSDKLRQRLTSMFKKGNVKVGTQVKGKAHKEVLKKEPLPTKVGMPKSKVSAQANGNGSKSDLKKESLPTKVGKLKNKFSAQVKGKAHEEALNKEPLPTKLGNTKSKTNSNASKVELKKNGQPTEVGKAQRKTSTQVNGNARKEQSKKEPLPTNVGQAKSNIKAPLQDLPKNNNRKRKLQQNTAPKQEKKSATVPKNNNRKRKLQQNTAPKQEKKSATVPKKQNKNAKTVGGGNHQEGKVDSKTNSTTNGKGKKSNNKNKKAKVVKEEQKINLPLVQHNGSNNAEMSGSEDSEDYFDSEEDYDSDDAYSFDDDYFHYDQYDNDDYSDSDSNDEEYFKDYEYGYEDSDCDSDSDSKYTENTESENEYHYDSDPFSGADPDYELPRNVAEDLVIHRGTAQKHDLSEEHNVEFDSDNDEPQVVELVVESKISEIKQPDAYAKTELHRLNVEFIKPNKTPVVTNELKEKVENENDCPQLVPIVDEDGFQLYNPDSDSSDYSSYEEEEVSDESSIPEEDINLKYTCSGNVCDSDCDSDDSLPAKKRKPIFNLGIVNVENCIPQENSESVIRNDEAEIDKPILNMLHTANTKCDKNTIITVNICERTTTSEPLEETVEKKSDNKATQASAEYEKQNVNANSLNQPINQETELVAVNETVNDDVVMVTPSLNEEIVVAAEKEIEDLNEEMDVSADFDDEIAKSFNINEIINHNQETATFRSIFTNAVNSNLVLVLVKEPFYLYGTVTATLLAGKVEIYGYTPRLNEELEIFSPRGCCSVDITSIPSNASDNDKAYENSMDSLQSAFSSVDMERIEKAFESGRDALLLLQRNNRRKKLKNIFKKYMNENVFPNMNSIQTDRPLYASEYLLDCVLNIDTERSLRIPKEWRDLYFTNNSKVLLAGGKSVGKSTLLRYLLNRHLEHSERVLVIDLDIGQAELFTPQTVSCTVLTQPLLGPGFFLNHQPTRAYAVGHCNIILCAQAYMRAVKKLIDYCNSNKEFAEMPWLINTMGYNKGFGLEVMHVITQLIRPTDVVQLQSNREINNFDILLHSHALARLERTIYTQDEFKAQKSDSATVEYRLHILSSAILQESRYQRDWEMSAKDLRYATLLSRLSDVLQGSAEWLTDCMPFGVFIDKLQLVNLVSNKSSREELIHAFEANLVYLCRKEVENENNEPIECFGIGIVRAIDHKKLYLLPAMSYDKLSVVNCLALGEMPLPASLFTNQGPRVCHMAAYLYNTVDAKTSKSIKQIYHRPTQFLTGKHKNVLGE</sequence>
<dbReference type="Pfam" id="PF24419">
    <property type="entry name" value="Cupin_NOL9"/>
    <property type="match status" value="1"/>
</dbReference>
<dbReference type="SUPFAM" id="SSF52540">
    <property type="entry name" value="P-loop containing nucleoside triphosphate hydrolases"/>
    <property type="match status" value="1"/>
</dbReference>
<proteinExistence type="inferred from homology"/>
<keyword evidence="3" id="KW-0698">rRNA processing</keyword>
<dbReference type="InterPro" id="IPR045116">
    <property type="entry name" value="Clp1/Grc3"/>
</dbReference>
<dbReference type="InterPro" id="IPR032319">
    <property type="entry name" value="CLP1_P"/>
</dbReference>
<organism evidence="14">
    <name type="scientific">Zeugodacus cucurbitae</name>
    <name type="common">Melon fruit fly</name>
    <name type="synonym">Bactrocera cucurbitae</name>
    <dbReference type="NCBI Taxonomy" id="28588"/>
    <lineage>
        <taxon>Eukaryota</taxon>
        <taxon>Metazoa</taxon>
        <taxon>Ecdysozoa</taxon>
        <taxon>Arthropoda</taxon>
        <taxon>Hexapoda</taxon>
        <taxon>Insecta</taxon>
        <taxon>Pterygota</taxon>
        <taxon>Neoptera</taxon>
        <taxon>Endopterygota</taxon>
        <taxon>Diptera</taxon>
        <taxon>Brachycera</taxon>
        <taxon>Muscomorpha</taxon>
        <taxon>Tephritoidea</taxon>
        <taxon>Tephritidae</taxon>
        <taxon>Zeugodacus</taxon>
        <taxon>Zeugodacus</taxon>
    </lineage>
</organism>
<feature type="compositionally biased region" description="Basic and acidic residues" evidence="10">
    <location>
        <begin position="37"/>
        <end position="46"/>
    </location>
</feature>
<evidence type="ECO:0000313" key="14">
    <source>
        <dbReference type="EMBL" id="JAD08992.1"/>
    </source>
</evidence>
<dbReference type="GO" id="GO:0005524">
    <property type="term" value="F:ATP binding"/>
    <property type="evidence" value="ECO:0007669"/>
    <property type="project" value="UniProtKB-KW"/>
</dbReference>
<protein>
    <recommendedName>
        <fullName evidence="9">Polynucleotide 5'-hydroxyl-kinase NOL9</fullName>
    </recommendedName>
</protein>
<keyword evidence="6 14" id="KW-0418">Kinase</keyword>
<feature type="compositionally biased region" description="Basic and acidic residues" evidence="10">
    <location>
        <begin position="1"/>
        <end position="14"/>
    </location>
</feature>
<evidence type="ECO:0000256" key="2">
    <source>
        <dbReference type="ARBA" id="ARBA00011003"/>
    </source>
</evidence>
<feature type="compositionally biased region" description="Basic residues" evidence="10">
    <location>
        <begin position="258"/>
        <end position="270"/>
    </location>
</feature>
<dbReference type="PANTHER" id="PTHR12755:SF3">
    <property type="entry name" value="POLYNUCLEOTIDE 5'-HYDROXYL-KINASE NOL9"/>
    <property type="match status" value="1"/>
</dbReference>
<dbReference type="Gene3D" id="3.40.50.300">
    <property type="entry name" value="P-loop containing nucleotide triphosphate hydrolases"/>
    <property type="match status" value="1"/>
</dbReference>
<feature type="region of interest" description="Disordered" evidence="10">
    <location>
        <begin position="611"/>
        <end position="631"/>
    </location>
</feature>
<evidence type="ECO:0000256" key="3">
    <source>
        <dbReference type="ARBA" id="ARBA00022552"/>
    </source>
</evidence>
<feature type="region of interest" description="Disordered" evidence="10">
    <location>
        <begin position="495"/>
        <end position="518"/>
    </location>
</feature>
<dbReference type="Pfam" id="PF16575">
    <property type="entry name" value="CLP1_P"/>
    <property type="match status" value="1"/>
</dbReference>
<feature type="compositionally biased region" description="Basic and acidic residues" evidence="10">
    <location>
        <begin position="405"/>
        <end position="416"/>
    </location>
</feature>
<keyword evidence="8" id="KW-0539">Nucleus</keyword>
<dbReference type="GO" id="GO:0051731">
    <property type="term" value="F:polynucleotide 5'-hydroxyl-kinase activity"/>
    <property type="evidence" value="ECO:0007669"/>
    <property type="project" value="InterPro"/>
</dbReference>
<feature type="domain" description="NOL9 N-terminal" evidence="12">
    <location>
        <begin position="721"/>
        <end position="873"/>
    </location>
</feature>
<feature type="domain" description="Clp1 P-loop" evidence="11">
    <location>
        <begin position="902"/>
        <end position="1049"/>
    </location>
</feature>
<evidence type="ECO:0000256" key="9">
    <source>
        <dbReference type="ARBA" id="ARBA00071212"/>
    </source>
</evidence>
<feature type="compositionally biased region" description="Acidic residues" evidence="10">
    <location>
        <begin position="327"/>
        <end position="340"/>
    </location>
</feature>
<dbReference type="InterPro" id="IPR057570">
    <property type="entry name" value="NOL9_C"/>
</dbReference>
<keyword evidence="5" id="KW-0547">Nucleotide-binding</keyword>
<reference evidence="14" key="1">
    <citation type="submission" date="2014-11" db="EMBL/GenBank/DDBJ databases">
        <authorList>
            <person name="Geib S."/>
        </authorList>
    </citation>
    <scope>NUCLEOTIDE SEQUENCE</scope>
</reference>
<feature type="compositionally biased region" description="Acidic residues" evidence="10">
    <location>
        <begin position="295"/>
        <end position="319"/>
    </location>
</feature>
<feature type="compositionally biased region" description="Acidic residues" evidence="10">
    <location>
        <begin position="505"/>
        <end position="518"/>
    </location>
</feature>
<gene>
    <name evidence="14" type="primary">CG8414</name>
    <name evidence="14" type="ORF">g.46843</name>
</gene>
<feature type="domain" description="NOL9 C-terminal" evidence="13">
    <location>
        <begin position="1125"/>
        <end position="1217"/>
    </location>
</feature>
<evidence type="ECO:0000256" key="6">
    <source>
        <dbReference type="ARBA" id="ARBA00022777"/>
    </source>
</evidence>
<evidence type="ECO:0000259" key="12">
    <source>
        <dbReference type="Pfam" id="PF24419"/>
    </source>
</evidence>
<reference evidence="14" key="2">
    <citation type="journal article" date="2015" name="Gigascience">
        <title>Reconstructing a comprehensive transcriptome assembly of a white-pupal translocated strain of the pest fruit fly Bactrocera cucurbitae.</title>
        <authorList>
            <person name="Sim S.B."/>
            <person name="Calla B."/>
            <person name="Hall B."/>
            <person name="DeRego T."/>
            <person name="Geib S.M."/>
        </authorList>
    </citation>
    <scope>NUCLEOTIDE SEQUENCE</scope>
</reference>
<evidence type="ECO:0000256" key="8">
    <source>
        <dbReference type="ARBA" id="ARBA00023242"/>
    </source>
</evidence>
<feature type="region of interest" description="Disordered" evidence="10">
    <location>
        <begin position="1"/>
        <end position="388"/>
    </location>
</feature>
<dbReference type="GO" id="GO:0000448">
    <property type="term" value="P:cleavage in ITS2 between 5.8S rRNA and LSU-rRNA of tricistronic rRNA transcript (SSU-rRNA, 5.8S rRNA, LSU-rRNA)"/>
    <property type="evidence" value="ECO:0007669"/>
    <property type="project" value="TreeGrafter"/>
</dbReference>
<dbReference type="Pfam" id="PF25467">
    <property type="entry name" value="NOL9_C"/>
    <property type="match status" value="1"/>
</dbReference>
<feature type="compositionally biased region" description="Basic and acidic residues" evidence="10">
    <location>
        <begin position="359"/>
        <end position="377"/>
    </location>
</feature>